<comment type="caution">
    <text evidence="3">The sequence shown here is derived from an EMBL/GenBank/DDBJ whole genome shotgun (WGS) entry which is preliminary data.</text>
</comment>
<proteinExistence type="predicted"/>
<evidence type="ECO:0000313" key="3">
    <source>
        <dbReference type="EMBL" id="GLC48703.1"/>
    </source>
</evidence>
<dbReference type="PANTHER" id="PTHR21623">
    <property type="entry name" value="SPERIOLIN-BINDING FACTOR"/>
    <property type="match status" value="1"/>
</dbReference>
<reference evidence="3 4" key="1">
    <citation type="journal article" date="2023" name="Commun. Biol.">
        <title>Reorganization of the ancestral sex-determining regions during the evolution of trioecy in Pleodorina starrii.</title>
        <authorList>
            <person name="Takahashi K."/>
            <person name="Suzuki S."/>
            <person name="Kawai-Toyooka H."/>
            <person name="Yamamoto K."/>
            <person name="Hamaji T."/>
            <person name="Ootsuki R."/>
            <person name="Yamaguchi H."/>
            <person name="Kawachi M."/>
            <person name="Higashiyama T."/>
            <person name="Nozaki H."/>
        </authorList>
    </citation>
    <scope>NUCLEOTIDE SEQUENCE [LARGE SCALE GENOMIC DNA]</scope>
    <source>
        <strain evidence="3 4">NIES-4479</strain>
    </source>
</reference>
<feature type="region of interest" description="Disordered" evidence="2">
    <location>
        <begin position="42"/>
        <end position="67"/>
    </location>
</feature>
<dbReference type="Proteomes" id="UP001165080">
    <property type="component" value="Unassembled WGS sequence"/>
</dbReference>
<dbReference type="GO" id="GO:0005777">
    <property type="term" value="C:peroxisome"/>
    <property type="evidence" value="ECO:0007669"/>
    <property type="project" value="TreeGrafter"/>
</dbReference>
<sequence>MSGTEKMLRVGILRLRCQKPRRYFLSVRCLLGNSAAAVGAEAPSSVRSEQAVRTDTSEPSRSPDFTSSSLLLRLPLPLASLPPDQPLLRVDLFAAPDLAEAGVDPGGGSQSGGTLVGTGLVGGHSLDRDAAVRLQQGQRVTLTVALGEAAEAAETQVGPATSSRGLAPHEVLLEMVLLDAATSTGAPGEAAGGGPSAAAADALEALVRECLDKQAALGQVARQLDSAVVQSEEVSWRLVDAEKRCRSLLEDNGRLQQLLHAEQQAWRIPQLRMMVDSAMLSREELMERCESVMAAYGRERARNGELVERLRMLHGEQVDALELKKRYQQLQEAHEAQARAYTETEEAGGRVAQLRATVKTQEEIIRNLEALLARAVHQAKPPREQDAPAAEQSVAPTPAPSAAGAGQDQVQQDAAAAAPDIAAAATAAADAAVAADEAAAAAAAAAEVAELRAQLTASQQRVEALEAEMAAQQSEAAERVARMEAELEALRQHTVTEFPALTVEPPPPPPKGESGEKTAAEAAAEGGEEAGDGRRSAEEDVSGKGVGMGAAGDGDGAGGEQEKEGEKEVKKETETEREREEREERERELRERLAQVEGELAAGRERVEQLEGELAAARERIRELEGEVAEAAAKAAEAEQAAAKAAEAEQDKGEGGKEAAAAAEEEIRRLQGELAAVSEERTAAQLRAEYAEGAAEAAQGELVEVTRRYAREIAGLKTRLAEKDAAMRGGFGGLDQLAASTPPPPFPAIPAGLGPSSFPDASAAAAGGAGAGARTAIDPRAAKPPSPVSAPGPAPAALPPSGSSALADSPGSGRLRLGQRRASRLRQRSSESGEAMSRRQSEEPTTQAAGGLGSGAAAAAAEPHGAPGGSALAPAPLAATASAGEPSALENTASGRPLAWMKSRRGRVGRSSRKGEEAMLGTAASAEPQAAE</sequence>
<keyword evidence="1" id="KW-0175">Coiled coil</keyword>
<feature type="region of interest" description="Disordered" evidence="2">
    <location>
        <begin position="497"/>
        <end position="590"/>
    </location>
</feature>
<dbReference type="AlphaFoldDB" id="A0A9W6EX98"/>
<feature type="compositionally biased region" description="Basic and acidic residues" evidence="2">
    <location>
        <begin position="646"/>
        <end position="657"/>
    </location>
</feature>
<feature type="region of interest" description="Disordered" evidence="2">
    <location>
        <begin position="638"/>
        <end position="664"/>
    </location>
</feature>
<name>A0A9W6EX98_9CHLO</name>
<feature type="compositionally biased region" description="Low complexity" evidence="2">
    <location>
        <begin position="400"/>
        <end position="413"/>
    </location>
</feature>
<feature type="compositionally biased region" description="Basic residues" evidence="2">
    <location>
        <begin position="817"/>
        <end position="827"/>
    </location>
</feature>
<evidence type="ECO:0000256" key="2">
    <source>
        <dbReference type="SAM" id="MobiDB-lite"/>
    </source>
</evidence>
<feature type="region of interest" description="Disordered" evidence="2">
    <location>
        <begin position="376"/>
        <end position="413"/>
    </location>
</feature>
<feature type="compositionally biased region" description="Low complexity" evidence="2">
    <location>
        <begin position="799"/>
        <end position="816"/>
    </location>
</feature>
<accession>A0A9W6EX98</accession>
<dbReference type="EMBL" id="BRXU01000001">
    <property type="protein sequence ID" value="GLC48703.1"/>
    <property type="molecule type" value="Genomic_DNA"/>
</dbReference>
<feature type="compositionally biased region" description="Low complexity" evidence="2">
    <location>
        <begin position="855"/>
        <end position="884"/>
    </location>
</feature>
<evidence type="ECO:0000256" key="1">
    <source>
        <dbReference type="SAM" id="Coils"/>
    </source>
</evidence>
<dbReference type="Gene3D" id="1.10.287.1490">
    <property type="match status" value="1"/>
</dbReference>
<feature type="compositionally biased region" description="Pro residues" evidence="2">
    <location>
        <begin position="782"/>
        <end position="798"/>
    </location>
</feature>
<feature type="compositionally biased region" description="Basic residues" evidence="2">
    <location>
        <begin position="902"/>
        <end position="912"/>
    </location>
</feature>
<gene>
    <name evidence="3" type="primary">PLESTBF000083</name>
    <name evidence="3" type="ORF">PLESTB_000127500</name>
</gene>
<feature type="compositionally biased region" description="Basic and acidic residues" evidence="2">
    <location>
        <begin position="560"/>
        <end position="590"/>
    </location>
</feature>
<feature type="region of interest" description="Disordered" evidence="2">
    <location>
        <begin position="730"/>
        <end position="932"/>
    </location>
</feature>
<feature type="compositionally biased region" description="Basic and acidic residues" evidence="2">
    <location>
        <begin position="531"/>
        <end position="542"/>
    </location>
</feature>
<dbReference type="PANTHER" id="PTHR21623:SF2">
    <property type="entry name" value="COILED-COIL DOMAIN-CONTAINING PROTEIN 33"/>
    <property type="match status" value="1"/>
</dbReference>
<keyword evidence="4" id="KW-1185">Reference proteome</keyword>
<feature type="compositionally biased region" description="Basic and acidic residues" evidence="2">
    <location>
        <begin position="828"/>
        <end position="842"/>
    </location>
</feature>
<evidence type="ECO:0000313" key="4">
    <source>
        <dbReference type="Proteomes" id="UP001165080"/>
    </source>
</evidence>
<organism evidence="3 4">
    <name type="scientific">Pleodorina starrii</name>
    <dbReference type="NCBI Taxonomy" id="330485"/>
    <lineage>
        <taxon>Eukaryota</taxon>
        <taxon>Viridiplantae</taxon>
        <taxon>Chlorophyta</taxon>
        <taxon>core chlorophytes</taxon>
        <taxon>Chlorophyceae</taxon>
        <taxon>CS clade</taxon>
        <taxon>Chlamydomonadales</taxon>
        <taxon>Volvocaceae</taxon>
        <taxon>Pleodorina</taxon>
    </lineage>
</organism>
<feature type="coiled-coil region" evidence="1">
    <location>
        <begin position="441"/>
        <end position="493"/>
    </location>
</feature>
<feature type="compositionally biased region" description="Gly residues" evidence="2">
    <location>
        <begin position="544"/>
        <end position="559"/>
    </location>
</feature>
<dbReference type="InterPro" id="IPR039889">
    <property type="entry name" value="CCD33"/>
</dbReference>
<protein>
    <submittedName>
        <fullName evidence="3">Uncharacterized protein</fullName>
    </submittedName>
</protein>